<evidence type="ECO:0000313" key="2">
    <source>
        <dbReference type="EMBL" id="NMC63399.1"/>
    </source>
</evidence>
<organism evidence="2 3">
    <name type="scientific">SAR324 cluster bacterium</name>
    <dbReference type="NCBI Taxonomy" id="2024889"/>
    <lineage>
        <taxon>Bacteria</taxon>
        <taxon>Deltaproteobacteria</taxon>
        <taxon>SAR324 cluster</taxon>
    </lineage>
</organism>
<feature type="non-terminal residue" evidence="2">
    <location>
        <position position="95"/>
    </location>
</feature>
<dbReference type="AlphaFoldDB" id="A0A7X9FT95"/>
<evidence type="ECO:0000256" key="1">
    <source>
        <dbReference type="SAM" id="MobiDB-lite"/>
    </source>
</evidence>
<reference evidence="2 3" key="1">
    <citation type="journal article" date="2020" name="Biotechnol. Biofuels">
        <title>New insights from the biogas microbiome by comprehensive genome-resolved metagenomics of nearly 1600 species originating from multiple anaerobic digesters.</title>
        <authorList>
            <person name="Campanaro S."/>
            <person name="Treu L."/>
            <person name="Rodriguez-R L.M."/>
            <person name="Kovalovszki A."/>
            <person name="Ziels R.M."/>
            <person name="Maus I."/>
            <person name="Zhu X."/>
            <person name="Kougias P.G."/>
            <person name="Basile A."/>
            <person name="Luo G."/>
            <person name="Schluter A."/>
            <person name="Konstantinidis K.T."/>
            <person name="Angelidaki I."/>
        </authorList>
    </citation>
    <scope>NUCLEOTIDE SEQUENCE [LARGE SCALE GENOMIC DNA]</scope>
    <source>
        <strain evidence="2">AS27yjCOA_65</strain>
    </source>
</reference>
<proteinExistence type="predicted"/>
<dbReference type="Proteomes" id="UP000524246">
    <property type="component" value="Unassembled WGS sequence"/>
</dbReference>
<comment type="caution">
    <text evidence="2">The sequence shown here is derived from an EMBL/GenBank/DDBJ whole genome shotgun (WGS) entry which is preliminary data.</text>
</comment>
<feature type="region of interest" description="Disordered" evidence="1">
    <location>
        <begin position="1"/>
        <end position="25"/>
    </location>
</feature>
<accession>A0A7X9FT95</accession>
<name>A0A7X9FT95_9DELT</name>
<evidence type="ECO:0000313" key="3">
    <source>
        <dbReference type="Proteomes" id="UP000524246"/>
    </source>
</evidence>
<dbReference type="EMBL" id="JAAZON010000430">
    <property type="protein sequence ID" value="NMC63399.1"/>
    <property type="molecule type" value="Genomic_DNA"/>
</dbReference>
<sequence>MTKIQSETKPTFVGPNTEKWSLGRTNRRVGGQLDVENKPVLAELVRQKQIVDKLLKDPKMVAFLEANPDLKLENLLDSTNFKAADGKTYDIRNIL</sequence>
<gene>
    <name evidence="2" type="ORF">GYA55_09570</name>
</gene>
<protein>
    <submittedName>
        <fullName evidence="2">Uncharacterized protein</fullName>
    </submittedName>
</protein>